<evidence type="ECO:0000313" key="2">
    <source>
        <dbReference type="Proteomes" id="UP000029226"/>
    </source>
</evidence>
<protein>
    <submittedName>
        <fullName evidence="1">Uncharacterized protein</fullName>
    </submittedName>
</protein>
<evidence type="ECO:0000313" key="1">
    <source>
        <dbReference type="EMBL" id="GAL01119.1"/>
    </source>
</evidence>
<sequence length="38" mass="4191">MISDCMGIAAISCSNLDESLHDESMNNTFAKARYLKPL</sequence>
<comment type="caution">
    <text evidence="1">The sequence shown here is derived from an EMBL/GenBank/DDBJ whole genome shotgun (WGS) entry which is preliminary data.</text>
</comment>
<dbReference type="AlphaFoldDB" id="A0A090QH56"/>
<organism evidence="1 2">
    <name type="scientific">Nonlabens ulvanivorans</name>
    <name type="common">Persicivirga ulvanivorans</name>
    <dbReference type="NCBI Taxonomy" id="906888"/>
    <lineage>
        <taxon>Bacteria</taxon>
        <taxon>Pseudomonadati</taxon>
        <taxon>Bacteroidota</taxon>
        <taxon>Flavobacteriia</taxon>
        <taxon>Flavobacteriales</taxon>
        <taxon>Flavobacteriaceae</taxon>
        <taxon>Nonlabens</taxon>
    </lineage>
</organism>
<name>A0A090QH56_NONUL</name>
<accession>A0A090QH56</accession>
<reference evidence="1 2" key="1">
    <citation type="journal article" date="2014" name="Genome Announc.">
        <title>Draft Genome Sequences of Marine Flavobacterium Nonlabens Strains NR17, NR24, NR27, NR32, NR33, and Ara13.</title>
        <authorList>
            <person name="Nakanishi M."/>
            <person name="Meirelles P."/>
            <person name="Suzuki R."/>
            <person name="Takatani N."/>
            <person name="Mino S."/>
            <person name="Suda W."/>
            <person name="Oshima K."/>
            <person name="Hattori M."/>
            <person name="Ohkuma M."/>
            <person name="Hosokawa M."/>
            <person name="Miyashita K."/>
            <person name="Thompson F.L."/>
            <person name="Niwa A."/>
            <person name="Sawabe T."/>
            <person name="Sawabe T."/>
        </authorList>
    </citation>
    <scope>NUCLEOTIDE SEQUENCE [LARGE SCALE GENOMIC DNA]</scope>
    <source>
        <strain evidence="2">JCM19314</strain>
    </source>
</reference>
<proteinExistence type="predicted"/>
<dbReference type="EMBL" id="BBMM01000008">
    <property type="protein sequence ID" value="GAL01119.1"/>
    <property type="molecule type" value="Genomic_DNA"/>
</dbReference>
<gene>
    <name evidence="1" type="ORF">JCM19314_2319</name>
</gene>
<dbReference type="Proteomes" id="UP000029226">
    <property type="component" value="Unassembled WGS sequence"/>
</dbReference>